<feature type="transmembrane region" description="Helical" evidence="2">
    <location>
        <begin position="385"/>
        <end position="411"/>
    </location>
</feature>
<dbReference type="Proteomes" id="UP000594260">
    <property type="component" value="Unplaced"/>
</dbReference>
<feature type="compositionally biased region" description="Polar residues" evidence="1">
    <location>
        <begin position="147"/>
        <end position="160"/>
    </location>
</feature>
<evidence type="ECO:0000256" key="2">
    <source>
        <dbReference type="SAM" id="Phobius"/>
    </source>
</evidence>
<evidence type="ECO:0000256" key="1">
    <source>
        <dbReference type="SAM" id="MobiDB-lite"/>
    </source>
</evidence>
<feature type="transmembrane region" description="Helical" evidence="2">
    <location>
        <begin position="598"/>
        <end position="620"/>
    </location>
</feature>
<dbReference type="PANTHER" id="PTHR11161:SF0">
    <property type="entry name" value="O-ACYLTRANSFERASE LIKE PROTEIN"/>
    <property type="match status" value="1"/>
</dbReference>
<sequence length="785" mass="87664">MLLKYVTYFVLVCETQSLLGSASAERTVKFIQTDLSNRNQNLTWDTLMGNITDGIGSILNQALPHIVRATSEIEIGADCTAAMFKFFLELRKLTPWALRMADASGKPPAGLLEGTLALIGSYDECLSTVAWKHSDDVHSSRGRRDTNAQSKNSSASSEPATNDDSDPAFVGSYCTLQMAPNFDFIELFHNHTHAIDLLGSYLSSDQVAEKTLRIPGSHVSYRVGLCVPSACTKDDIDRVVQHLLKDVDFQGSVTRCEIREEVPVSNLQMAIMATAAICLILVTLGTLLETCCGIEDVARNAKEAALNGTELDSLLVRLVRCFSLQGNLSELLGLSSSRISNLAVLDGIRSLSMLWVIFGHTYFFVENVQPFRSILNGHQVHTGNIIMASILNFTLSVDSFFLLSGLLIMYSNWREFEFTGTMKILPFICNKYWRMLPGLMATMGILFLLPLFGDGPFWKDVLDNEITLCESKWWTNLIFMNNVFNNQEMCLVATWYLACAFQFVLLAPLLVIPLYRSFLRGFIVNFLFILGGSVLTAGVTFLYNLPPGMIFFPDLNMLVEICSKVYQKPYNHVGPFCVGILLGYAIRKHRNMYISKWTQFVLWTTSAISCTAILVVAYPWNQRLPPQPVATVYAATHRVIWSLGISWLIFACISGKGGPVAAVLSWGGFGVLGRLAYLGYLIHPLLILYQVATTRSLIYYSHYDKLYSFCGHLVVTLALSTCLYVFVEGPCLRIANEFLKQQRTIPNVSMTETHHRHDMGGINNVTRLTKDCVPNHYTTRNSCKL</sequence>
<evidence type="ECO:0000259" key="3">
    <source>
        <dbReference type="SMART" id="SM00703"/>
    </source>
</evidence>
<dbReference type="OrthoDB" id="118951at2759"/>
<feature type="region of interest" description="Disordered" evidence="1">
    <location>
        <begin position="137"/>
        <end position="164"/>
    </location>
</feature>
<dbReference type="GO" id="GO:0016747">
    <property type="term" value="F:acyltransferase activity, transferring groups other than amino-acyl groups"/>
    <property type="evidence" value="ECO:0007669"/>
    <property type="project" value="InterPro"/>
</dbReference>
<feature type="transmembrane region" description="Helical" evidence="2">
    <location>
        <begin position="342"/>
        <end position="365"/>
    </location>
</feature>
<keyword evidence="2" id="KW-0472">Membrane</keyword>
<feature type="transmembrane region" description="Helical" evidence="2">
    <location>
        <begin position="522"/>
        <end position="543"/>
    </location>
</feature>
<feature type="transmembrane region" description="Helical" evidence="2">
    <location>
        <begin position="706"/>
        <end position="727"/>
    </location>
</feature>
<feature type="transmembrane region" description="Helical" evidence="2">
    <location>
        <begin position="660"/>
        <end position="686"/>
    </location>
</feature>
<evidence type="ECO:0000313" key="4">
    <source>
        <dbReference type="EnsemblMetazoa" id="XP_022670130"/>
    </source>
</evidence>
<feature type="domain" description="Nose resistant-to-fluoxetine protein N-terminal" evidence="3">
    <location>
        <begin position="76"/>
        <end position="258"/>
    </location>
</feature>
<evidence type="ECO:0000313" key="5">
    <source>
        <dbReference type="Proteomes" id="UP000594260"/>
    </source>
</evidence>
<keyword evidence="2" id="KW-1133">Transmembrane helix</keyword>
<dbReference type="OMA" id="MWIAICL"/>
<accession>A0A7M7KPU0</accession>
<proteinExistence type="predicted"/>
<dbReference type="InterPro" id="IPR006621">
    <property type="entry name" value="Nose-resist-to-fluoxetine_N"/>
</dbReference>
<dbReference type="PANTHER" id="PTHR11161">
    <property type="entry name" value="O-ACYLTRANSFERASE"/>
    <property type="match status" value="1"/>
</dbReference>
<feature type="transmembrane region" description="Helical" evidence="2">
    <location>
        <begin position="632"/>
        <end position="653"/>
    </location>
</feature>
<feature type="transmembrane region" description="Helical" evidence="2">
    <location>
        <begin position="493"/>
        <end position="515"/>
    </location>
</feature>
<dbReference type="KEGG" id="vde:111254001"/>
<dbReference type="EnsemblMetazoa" id="XM_022814395">
    <property type="protein sequence ID" value="XP_022670130"/>
    <property type="gene ID" value="LOC111254001"/>
</dbReference>
<dbReference type="SMART" id="SM00703">
    <property type="entry name" value="NRF"/>
    <property type="match status" value="1"/>
</dbReference>
<keyword evidence="5" id="KW-1185">Reference proteome</keyword>
<dbReference type="Pfam" id="PF01757">
    <property type="entry name" value="Acyl_transf_3"/>
    <property type="match status" value="1"/>
</dbReference>
<organism evidence="4 5">
    <name type="scientific">Varroa destructor</name>
    <name type="common">Honeybee mite</name>
    <dbReference type="NCBI Taxonomy" id="109461"/>
    <lineage>
        <taxon>Eukaryota</taxon>
        <taxon>Metazoa</taxon>
        <taxon>Ecdysozoa</taxon>
        <taxon>Arthropoda</taxon>
        <taxon>Chelicerata</taxon>
        <taxon>Arachnida</taxon>
        <taxon>Acari</taxon>
        <taxon>Parasitiformes</taxon>
        <taxon>Mesostigmata</taxon>
        <taxon>Gamasina</taxon>
        <taxon>Dermanyssoidea</taxon>
        <taxon>Varroidae</taxon>
        <taxon>Varroa</taxon>
    </lineage>
</organism>
<dbReference type="InterPro" id="IPR002656">
    <property type="entry name" value="Acyl_transf_3_dom"/>
</dbReference>
<feature type="compositionally biased region" description="Basic and acidic residues" evidence="1">
    <location>
        <begin position="137"/>
        <end position="146"/>
    </location>
</feature>
<keyword evidence="2" id="KW-0812">Transmembrane</keyword>
<dbReference type="RefSeq" id="XP_022670130.1">
    <property type="nucleotide sequence ID" value="XM_022814395.1"/>
</dbReference>
<protein>
    <recommendedName>
        <fullName evidence="3">Nose resistant-to-fluoxetine protein N-terminal domain-containing protein</fullName>
    </recommendedName>
</protein>
<dbReference type="AlphaFoldDB" id="A0A7M7KPU0"/>
<dbReference type="Pfam" id="PF20146">
    <property type="entry name" value="NRF"/>
    <property type="match status" value="1"/>
</dbReference>
<feature type="transmembrane region" description="Helical" evidence="2">
    <location>
        <begin position="267"/>
        <end position="288"/>
    </location>
</feature>
<name>A0A7M7KPU0_VARDE</name>
<dbReference type="GeneID" id="111254001"/>
<dbReference type="InterPro" id="IPR052728">
    <property type="entry name" value="O2_lipid_transport_reg"/>
</dbReference>
<feature type="transmembrane region" description="Helical" evidence="2">
    <location>
        <begin position="432"/>
        <end position="452"/>
    </location>
</feature>
<reference evidence="4" key="1">
    <citation type="submission" date="2021-01" db="UniProtKB">
        <authorList>
            <consortium name="EnsemblMetazoa"/>
        </authorList>
    </citation>
    <scope>IDENTIFICATION</scope>
</reference>
<dbReference type="InParanoid" id="A0A7M7KPU0"/>